<keyword evidence="3" id="KW-0808">Transferase</keyword>
<evidence type="ECO:0000313" key="5">
    <source>
        <dbReference type="EMBL" id="ARP98625.1"/>
    </source>
</evidence>
<keyword evidence="6" id="KW-1185">Reference proteome</keyword>
<dbReference type="EMBL" id="CP021112">
    <property type="protein sequence ID" value="ARP98625.1"/>
    <property type="molecule type" value="Genomic_DNA"/>
</dbReference>
<name>A0A1W6ZMX7_9HYPH</name>
<keyword evidence="2" id="KW-0328">Glycosyltransferase</keyword>
<dbReference type="PANTHER" id="PTHR43630">
    <property type="entry name" value="POLY-BETA-1,6-N-ACETYL-D-GLUCOSAMINE SYNTHASE"/>
    <property type="match status" value="1"/>
</dbReference>
<protein>
    <recommendedName>
        <fullName evidence="4">Glycosyltransferase 2-like domain-containing protein</fullName>
    </recommendedName>
</protein>
<dbReference type="PANTHER" id="PTHR43630:SF1">
    <property type="entry name" value="POLY-BETA-1,6-N-ACETYL-D-GLUCOSAMINE SYNTHASE"/>
    <property type="match status" value="1"/>
</dbReference>
<accession>A0A1W6ZMX7</accession>
<feature type="domain" description="Glycosyltransferase 2-like" evidence="4">
    <location>
        <begin position="369"/>
        <end position="563"/>
    </location>
</feature>
<dbReference type="AlphaFoldDB" id="A0A1W6ZMX7"/>
<organism evidence="5 6">
    <name type="scientific">Pseudorhodoplanes sinuspersici</name>
    <dbReference type="NCBI Taxonomy" id="1235591"/>
    <lineage>
        <taxon>Bacteria</taxon>
        <taxon>Pseudomonadati</taxon>
        <taxon>Pseudomonadota</taxon>
        <taxon>Alphaproteobacteria</taxon>
        <taxon>Hyphomicrobiales</taxon>
        <taxon>Pseudorhodoplanes</taxon>
    </lineage>
</organism>
<evidence type="ECO:0000256" key="2">
    <source>
        <dbReference type="ARBA" id="ARBA00022676"/>
    </source>
</evidence>
<dbReference type="STRING" id="1235591.CAK95_05675"/>
<dbReference type="InterPro" id="IPR029044">
    <property type="entry name" value="Nucleotide-diphossugar_trans"/>
</dbReference>
<proteinExistence type="inferred from homology"/>
<dbReference type="Pfam" id="PF13632">
    <property type="entry name" value="Glyco_trans_2_3"/>
    <property type="match status" value="1"/>
</dbReference>
<dbReference type="KEGG" id="psin:CAK95_05675"/>
<reference evidence="5 6" key="1">
    <citation type="submission" date="2017-05" db="EMBL/GenBank/DDBJ databases">
        <title>Full genome sequence of Pseudorhodoplanes sinuspersici.</title>
        <authorList>
            <person name="Dastgheib S.M.M."/>
            <person name="Shavandi M."/>
            <person name="Tirandaz H."/>
        </authorList>
    </citation>
    <scope>NUCLEOTIDE SEQUENCE [LARGE SCALE GENOMIC DNA]</scope>
    <source>
        <strain evidence="5 6">RIPI110</strain>
    </source>
</reference>
<dbReference type="Gene3D" id="3.90.550.10">
    <property type="entry name" value="Spore Coat Polysaccharide Biosynthesis Protein SpsA, Chain A"/>
    <property type="match status" value="1"/>
</dbReference>
<gene>
    <name evidence="5" type="ORF">CAK95_05675</name>
</gene>
<evidence type="ECO:0000256" key="1">
    <source>
        <dbReference type="ARBA" id="ARBA00006739"/>
    </source>
</evidence>
<evidence type="ECO:0000259" key="4">
    <source>
        <dbReference type="Pfam" id="PF13632"/>
    </source>
</evidence>
<dbReference type="InterPro" id="IPR001173">
    <property type="entry name" value="Glyco_trans_2-like"/>
</dbReference>
<evidence type="ECO:0000256" key="3">
    <source>
        <dbReference type="ARBA" id="ARBA00022679"/>
    </source>
</evidence>
<comment type="similarity">
    <text evidence="1">Belongs to the glycosyltransferase 2 family.</text>
</comment>
<evidence type="ECO:0000313" key="6">
    <source>
        <dbReference type="Proteomes" id="UP000194137"/>
    </source>
</evidence>
<sequence length="664" mass="74089">MAWREFAVKAGLGGTDLGAVELGDPVRSQRDAFESTWRGIRPGFDAIRIRHRLAPCPEIDCVRHLIHPAHIAAAELRAAEIRTGADRVLIAEGILTEHEYVHAFAFHHGIILDTLADVPRSACTLNDEALLESLANGLLPLCLNGEFIWIVAPWQLSARFLLNHLQRHQQDRSRLRITTMEWLRDFIHRETDVAIACKAAFDLRATRPDLSAGTTRSRRPLAFFGVGLAVMLLLAGLQTSLTIVVDLALAFIFLSWSGLRVFAIFLSSVPQQLAPVRDDAALPLYSVIAAIYNEAESVPALIEALKRIDYPRERLDIKIVVERDDTLTRHALNQLNLAAPFEIVVAPSAGPRTKPKALNAALPFSRGQYVVVYDAEDRPDPLQLRIALAAFESGDVRLACVQARLTIDNTEDSWLTRLFTAEYAGLFDVFLPGLAAFRMPLPLGGTSNHFHTATLRKLGGWDPYNVTEDADLGIRLARMGLHTTVIPSSTHEEAPARVAAWIKQRSRWFKGYLQTWAVHMHNPLKLWHDLGAAGFVVFQMVVGGAVLAALVHGVFIGVLTWQLASGLFWPAKSGVLEMMFLGLYVTTLTMGYVLSALLGFIGLSRRRALDSVWYLIWTPLYWLLLSTAAWYAIYQLIRAPYHWEKTQHGLARNSRRAMSKEAYK</sequence>
<dbReference type="SUPFAM" id="SSF53448">
    <property type="entry name" value="Nucleotide-diphospho-sugar transferases"/>
    <property type="match status" value="1"/>
</dbReference>
<dbReference type="Proteomes" id="UP000194137">
    <property type="component" value="Chromosome"/>
</dbReference>
<dbReference type="GO" id="GO:0016757">
    <property type="term" value="F:glycosyltransferase activity"/>
    <property type="evidence" value="ECO:0007669"/>
    <property type="project" value="UniProtKB-KW"/>
</dbReference>